<dbReference type="PROSITE" id="PS00108">
    <property type="entry name" value="PROTEIN_KINASE_ST"/>
    <property type="match status" value="1"/>
</dbReference>
<dbReference type="PANTHER" id="PTHR24347">
    <property type="entry name" value="SERINE/THREONINE-PROTEIN KINASE"/>
    <property type="match status" value="1"/>
</dbReference>
<sequence>MGHGGFSIVRKAVDKEKGSLVAIKVIDLVAAREREADEEGPVVDPVSEIEDEIGMMKLLNHPNIVQYYDSFCTPLKYYIVLEMLPGGELLELLNEQGTFSSALSSNYMRQVLQAIQYMHNVGIVHRDLKLENLLLDETKSIVKVSDFGLSINMNVETPSKCVGSIFYVAPEVLIDESYGSGVDIWSVGVMAFMLISGSPPFDAPDEEENNMEIFEKICKVEYSFEAPEWENTEEQTKQFIQLALTKEPSERPTASALLQHPWILSHAQNS</sequence>
<keyword evidence="4" id="KW-0808">Transferase</keyword>
<evidence type="ECO:0000256" key="3">
    <source>
        <dbReference type="ARBA" id="ARBA00022741"/>
    </source>
</evidence>
<evidence type="ECO:0000256" key="2">
    <source>
        <dbReference type="ARBA" id="ARBA00022527"/>
    </source>
</evidence>
<keyword evidence="5" id="KW-0067">ATP-binding</keyword>
<name>A0A6B2LCY0_9EUKA</name>
<dbReference type="FunFam" id="1.10.510.10:FF:000571">
    <property type="entry name" value="Maternal embryonic leucine zipper kinase"/>
    <property type="match status" value="1"/>
</dbReference>
<keyword evidence="4" id="KW-0418">Kinase</keyword>
<dbReference type="GO" id="GO:0004674">
    <property type="term" value="F:protein serine/threonine kinase activity"/>
    <property type="evidence" value="ECO:0007669"/>
    <property type="project" value="UniProtKB-KW"/>
</dbReference>
<dbReference type="Gene3D" id="1.10.510.10">
    <property type="entry name" value="Transferase(Phosphotransferase) domain 1"/>
    <property type="match status" value="1"/>
</dbReference>
<evidence type="ECO:0000313" key="7">
    <source>
        <dbReference type="EMBL" id="NDV34855.1"/>
    </source>
</evidence>
<feature type="domain" description="Protein kinase" evidence="6">
    <location>
        <begin position="1"/>
        <end position="263"/>
    </location>
</feature>
<dbReference type="InterPro" id="IPR008271">
    <property type="entry name" value="Ser/Thr_kinase_AS"/>
</dbReference>
<dbReference type="SUPFAM" id="SSF56112">
    <property type="entry name" value="Protein kinase-like (PK-like)"/>
    <property type="match status" value="1"/>
</dbReference>
<keyword evidence="2" id="KW-0723">Serine/threonine-protein kinase</keyword>
<evidence type="ECO:0000256" key="1">
    <source>
        <dbReference type="ARBA" id="ARBA00012513"/>
    </source>
</evidence>
<organism evidence="7">
    <name type="scientific">Arcella intermedia</name>
    <dbReference type="NCBI Taxonomy" id="1963864"/>
    <lineage>
        <taxon>Eukaryota</taxon>
        <taxon>Amoebozoa</taxon>
        <taxon>Tubulinea</taxon>
        <taxon>Elardia</taxon>
        <taxon>Arcellinida</taxon>
        <taxon>Sphaerothecina</taxon>
        <taxon>Arcellidae</taxon>
        <taxon>Arcella</taxon>
    </lineage>
</organism>
<evidence type="ECO:0000259" key="6">
    <source>
        <dbReference type="PROSITE" id="PS50011"/>
    </source>
</evidence>
<dbReference type="GO" id="GO:0005524">
    <property type="term" value="F:ATP binding"/>
    <property type="evidence" value="ECO:0007669"/>
    <property type="project" value="UniProtKB-KW"/>
</dbReference>
<protein>
    <recommendedName>
        <fullName evidence="1">non-specific serine/threonine protein kinase</fullName>
        <ecNumber evidence="1">2.7.11.1</ecNumber>
    </recommendedName>
</protein>
<dbReference type="SMART" id="SM00220">
    <property type="entry name" value="S_TKc"/>
    <property type="match status" value="1"/>
</dbReference>
<dbReference type="AlphaFoldDB" id="A0A6B2LCY0"/>
<dbReference type="InterPro" id="IPR000719">
    <property type="entry name" value="Prot_kinase_dom"/>
</dbReference>
<keyword evidence="3" id="KW-0547">Nucleotide-binding</keyword>
<accession>A0A6B2LCY0</accession>
<dbReference type="PROSITE" id="PS50011">
    <property type="entry name" value="PROTEIN_KINASE_DOM"/>
    <property type="match status" value="1"/>
</dbReference>
<proteinExistence type="predicted"/>
<evidence type="ECO:0000256" key="4">
    <source>
        <dbReference type="ARBA" id="ARBA00022777"/>
    </source>
</evidence>
<dbReference type="Pfam" id="PF00069">
    <property type="entry name" value="Pkinase"/>
    <property type="match status" value="1"/>
</dbReference>
<evidence type="ECO:0000256" key="5">
    <source>
        <dbReference type="ARBA" id="ARBA00022840"/>
    </source>
</evidence>
<reference evidence="7" key="1">
    <citation type="journal article" date="2020" name="J. Eukaryot. Microbiol.">
        <title>De novo Sequencing, Assembly and Annotation of the Transcriptome for the Free-Living Testate Amoeba Arcella intermedia.</title>
        <authorList>
            <person name="Ribeiro G.M."/>
            <person name="Porfirio-Sousa A.L."/>
            <person name="Maurer-Alcala X.X."/>
            <person name="Katz L.A."/>
            <person name="Lahr D.J.G."/>
        </authorList>
    </citation>
    <scope>NUCLEOTIDE SEQUENCE</scope>
</reference>
<dbReference type="InterPro" id="IPR011009">
    <property type="entry name" value="Kinase-like_dom_sf"/>
</dbReference>
<dbReference type="EC" id="2.7.11.1" evidence="1"/>
<dbReference type="EMBL" id="GIBP01005886">
    <property type="protein sequence ID" value="NDV34855.1"/>
    <property type="molecule type" value="Transcribed_RNA"/>
</dbReference>